<dbReference type="RefSeq" id="WP_380730278.1">
    <property type="nucleotide sequence ID" value="NZ_JBHTLK010000391.1"/>
</dbReference>
<keyword evidence="4" id="KW-1185">Reference proteome</keyword>
<sequence length="206" mass="20895">MRRAVLAVAAVSFTVLVGCTSVNDGTAKPVTTTNGASTSTATSESKPDKPSTGEAPAVTGPELDLGKLSGPCDLLKADQLAARGITKPGAKEDDLVGPTCQWEPDDPGRGTSIGGTIMTNADGLNSAYARRSQFPVFQPIEVAGYPALNTDLLDGKHGECTTSVAVAEGKAFMIQIAVNDQDSAAYTAPCSVGAEVAALVVGNLKG</sequence>
<feature type="chain" id="PRO_5045890132" evidence="2">
    <location>
        <begin position="18"/>
        <end position="206"/>
    </location>
</feature>
<protein>
    <submittedName>
        <fullName evidence="3">DUF3558 domain-containing protein</fullName>
    </submittedName>
</protein>
<organism evidence="3 4">
    <name type="scientific">Saccharothrix hoggarensis</name>
    <dbReference type="NCBI Taxonomy" id="913853"/>
    <lineage>
        <taxon>Bacteria</taxon>
        <taxon>Bacillati</taxon>
        <taxon>Actinomycetota</taxon>
        <taxon>Actinomycetes</taxon>
        <taxon>Pseudonocardiales</taxon>
        <taxon>Pseudonocardiaceae</taxon>
        <taxon>Saccharothrix</taxon>
    </lineage>
</organism>
<evidence type="ECO:0000256" key="2">
    <source>
        <dbReference type="SAM" id="SignalP"/>
    </source>
</evidence>
<feature type="region of interest" description="Disordered" evidence="1">
    <location>
        <begin position="24"/>
        <end position="64"/>
    </location>
</feature>
<dbReference type="PROSITE" id="PS51257">
    <property type="entry name" value="PROKAR_LIPOPROTEIN"/>
    <property type="match status" value="1"/>
</dbReference>
<feature type="compositionally biased region" description="Low complexity" evidence="1">
    <location>
        <begin position="31"/>
        <end position="44"/>
    </location>
</feature>
<keyword evidence="2" id="KW-0732">Signal</keyword>
<feature type="signal peptide" evidence="2">
    <location>
        <begin position="1"/>
        <end position="17"/>
    </location>
</feature>
<comment type="caution">
    <text evidence="3">The sequence shown here is derived from an EMBL/GenBank/DDBJ whole genome shotgun (WGS) entry which is preliminary data.</text>
</comment>
<feature type="region of interest" description="Disordered" evidence="1">
    <location>
        <begin position="89"/>
        <end position="112"/>
    </location>
</feature>
<dbReference type="InterPro" id="IPR024520">
    <property type="entry name" value="DUF3558"/>
</dbReference>
<accession>A0ABW3R5T0</accession>
<dbReference type="Pfam" id="PF12079">
    <property type="entry name" value="DUF3558"/>
    <property type="match status" value="1"/>
</dbReference>
<dbReference type="EMBL" id="JBHTLK010000391">
    <property type="protein sequence ID" value="MFD1152432.1"/>
    <property type="molecule type" value="Genomic_DNA"/>
</dbReference>
<proteinExistence type="predicted"/>
<evidence type="ECO:0000256" key="1">
    <source>
        <dbReference type="SAM" id="MobiDB-lite"/>
    </source>
</evidence>
<name>A0ABW3R5T0_9PSEU</name>
<evidence type="ECO:0000313" key="3">
    <source>
        <dbReference type="EMBL" id="MFD1152432.1"/>
    </source>
</evidence>
<dbReference type="Proteomes" id="UP001597168">
    <property type="component" value="Unassembled WGS sequence"/>
</dbReference>
<reference evidence="4" key="1">
    <citation type="journal article" date="2019" name="Int. J. Syst. Evol. Microbiol.">
        <title>The Global Catalogue of Microorganisms (GCM) 10K type strain sequencing project: providing services to taxonomists for standard genome sequencing and annotation.</title>
        <authorList>
            <consortium name="The Broad Institute Genomics Platform"/>
            <consortium name="The Broad Institute Genome Sequencing Center for Infectious Disease"/>
            <person name="Wu L."/>
            <person name="Ma J."/>
        </authorList>
    </citation>
    <scope>NUCLEOTIDE SEQUENCE [LARGE SCALE GENOMIC DNA]</scope>
    <source>
        <strain evidence="4">CCUG 60214</strain>
    </source>
</reference>
<evidence type="ECO:0000313" key="4">
    <source>
        <dbReference type="Proteomes" id="UP001597168"/>
    </source>
</evidence>
<gene>
    <name evidence="3" type="ORF">ACFQ3T_35295</name>
</gene>